<reference evidence="1 2" key="1">
    <citation type="submission" date="2024-01" db="EMBL/GenBank/DDBJ databases">
        <title>The genomes of 5 underutilized Papilionoideae crops provide insights into root nodulation and disease resistanc.</title>
        <authorList>
            <person name="Jiang F."/>
        </authorList>
    </citation>
    <scope>NUCLEOTIDE SEQUENCE [LARGE SCALE GENOMIC DNA]</scope>
    <source>
        <strain evidence="1">LVBAO_FW01</strain>
        <tissue evidence="1">Leaves</tissue>
    </source>
</reference>
<dbReference type="EMBL" id="JAYMYQ010000001">
    <property type="protein sequence ID" value="KAK7360675.1"/>
    <property type="molecule type" value="Genomic_DNA"/>
</dbReference>
<name>A0AAN9MTG5_CANGL</name>
<protein>
    <submittedName>
        <fullName evidence="1">Uncharacterized protein</fullName>
    </submittedName>
</protein>
<proteinExistence type="predicted"/>
<keyword evidence="2" id="KW-1185">Reference proteome</keyword>
<comment type="caution">
    <text evidence="1">The sequence shown here is derived from an EMBL/GenBank/DDBJ whole genome shotgun (WGS) entry which is preliminary data.</text>
</comment>
<evidence type="ECO:0000313" key="1">
    <source>
        <dbReference type="EMBL" id="KAK7360675.1"/>
    </source>
</evidence>
<gene>
    <name evidence="1" type="ORF">VNO77_02684</name>
</gene>
<accession>A0AAN9MTG5</accession>
<evidence type="ECO:0000313" key="2">
    <source>
        <dbReference type="Proteomes" id="UP001367508"/>
    </source>
</evidence>
<dbReference type="AlphaFoldDB" id="A0AAN9MTG5"/>
<organism evidence="1 2">
    <name type="scientific">Canavalia gladiata</name>
    <name type="common">Sword bean</name>
    <name type="synonym">Dolichos gladiatus</name>
    <dbReference type="NCBI Taxonomy" id="3824"/>
    <lineage>
        <taxon>Eukaryota</taxon>
        <taxon>Viridiplantae</taxon>
        <taxon>Streptophyta</taxon>
        <taxon>Embryophyta</taxon>
        <taxon>Tracheophyta</taxon>
        <taxon>Spermatophyta</taxon>
        <taxon>Magnoliopsida</taxon>
        <taxon>eudicotyledons</taxon>
        <taxon>Gunneridae</taxon>
        <taxon>Pentapetalae</taxon>
        <taxon>rosids</taxon>
        <taxon>fabids</taxon>
        <taxon>Fabales</taxon>
        <taxon>Fabaceae</taxon>
        <taxon>Papilionoideae</taxon>
        <taxon>50 kb inversion clade</taxon>
        <taxon>NPAAA clade</taxon>
        <taxon>indigoferoid/millettioid clade</taxon>
        <taxon>Phaseoleae</taxon>
        <taxon>Canavalia</taxon>
    </lineage>
</organism>
<dbReference type="Proteomes" id="UP001367508">
    <property type="component" value="Unassembled WGS sequence"/>
</dbReference>
<sequence length="127" mass="14454">MHVESAGSSVDLPKGKYDLQLHLRHDNAQILEKMRHLRQFQMGSYHFLNRALLKSEYLKHTPLLAKILGGLISRSNVKDKIPHNEEVIDAAIETIYSVDICERLGAALRVFCDIISRGCRACQEEIL</sequence>